<dbReference type="InterPro" id="IPR008969">
    <property type="entry name" value="CarboxyPept-like_regulatory"/>
</dbReference>
<dbReference type="SUPFAM" id="SSF49464">
    <property type="entry name" value="Carboxypeptidase regulatory domain-like"/>
    <property type="match status" value="1"/>
</dbReference>
<dbReference type="SUPFAM" id="SSF56935">
    <property type="entry name" value="Porins"/>
    <property type="match status" value="1"/>
</dbReference>
<evidence type="ECO:0000256" key="5">
    <source>
        <dbReference type="ARBA" id="ARBA00023077"/>
    </source>
</evidence>
<accession>A0A2S7T1T7</accession>
<comment type="similarity">
    <text evidence="8 9">Belongs to the TonB-dependent receptor family.</text>
</comment>
<dbReference type="InterPro" id="IPR000531">
    <property type="entry name" value="Beta-barrel_TonB"/>
</dbReference>
<reference evidence="12 13" key="1">
    <citation type="submission" date="2018-01" db="EMBL/GenBank/DDBJ databases">
        <title>A novel member of the phylum Bacteroidetes isolated from glacier ice.</title>
        <authorList>
            <person name="Liu Q."/>
            <person name="Xin Y.-H."/>
        </authorList>
    </citation>
    <scope>NUCLEOTIDE SEQUENCE [LARGE SCALE GENOMIC DNA]</scope>
    <source>
        <strain evidence="12 13">RB1R16</strain>
    </source>
</reference>
<dbReference type="Pfam" id="PF13715">
    <property type="entry name" value="CarbopepD_reg_2"/>
    <property type="match status" value="1"/>
</dbReference>
<dbReference type="EMBL" id="PPSL01000001">
    <property type="protein sequence ID" value="PQJ13170.1"/>
    <property type="molecule type" value="Genomic_DNA"/>
</dbReference>
<gene>
    <name evidence="12" type="ORF">CJD36_003885</name>
</gene>
<comment type="caution">
    <text evidence="12">The sequence shown here is derived from an EMBL/GenBank/DDBJ whole genome shotgun (WGS) entry which is preliminary data.</text>
</comment>
<dbReference type="Gene3D" id="2.60.40.1120">
    <property type="entry name" value="Carboxypeptidase-like, regulatory domain"/>
    <property type="match status" value="1"/>
</dbReference>
<dbReference type="Pfam" id="PF07715">
    <property type="entry name" value="Plug"/>
    <property type="match status" value="1"/>
</dbReference>
<evidence type="ECO:0000259" key="10">
    <source>
        <dbReference type="Pfam" id="PF00593"/>
    </source>
</evidence>
<keyword evidence="3 8" id="KW-1134">Transmembrane beta strand</keyword>
<dbReference type="OrthoDB" id="9803050at2"/>
<dbReference type="Pfam" id="PF00593">
    <property type="entry name" value="TonB_dep_Rec_b-barrel"/>
    <property type="match status" value="1"/>
</dbReference>
<feature type="domain" description="TonB-dependent receptor plug" evidence="11">
    <location>
        <begin position="135"/>
        <end position="213"/>
    </location>
</feature>
<evidence type="ECO:0000256" key="2">
    <source>
        <dbReference type="ARBA" id="ARBA00022448"/>
    </source>
</evidence>
<evidence type="ECO:0000256" key="6">
    <source>
        <dbReference type="ARBA" id="ARBA00023136"/>
    </source>
</evidence>
<dbReference type="Gene3D" id="2.40.170.20">
    <property type="entry name" value="TonB-dependent receptor, beta-barrel domain"/>
    <property type="match status" value="1"/>
</dbReference>
<keyword evidence="13" id="KW-1185">Reference proteome</keyword>
<evidence type="ECO:0000259" key="11">
    <source>
        <dbReference type="Pfam" id="PF07715"/>
    </source>
</evidence>
<evidence type="ECO:0000313" key="12">
    <source>
        <dbReference type="EMBL" id="PQJ13170.1"/>
    </source>
</evidence>
<evidence type="ECO:0008006" key="14">
    <source>
        <dbReference type="Google" id="ProtNLM"/>
    </source>
</evidence>
<dbReference type="AlphaFoldDB" id="A0A2S7T1T7"/>
<keyword evidence="7 8" id="KW-0998">Cell outer membrane</keyword>
<organism evidence="12 13">
    <name type="scientific">Flavipsychrobacter stenotrophus</name>
    <dbReference type="NCBI Taxonomy" id="2077091"/>
    <lineage>
        <taxon>Bacteria</taxon>
        <taxon>Pseudomonadati</taxon>
        <taxon>Bacteroidota</taxon>
        <taxon>Chitinophagia</taxon>
        <taxon>Chitinophagales</taxon>
        <taxon>Chitinophagaceae</taxon>
        <taxon>Flavipsychrobacter</taxon>
    </lineage>
</organism>
<dbReference type="GO" id="GO:0009279">
    <property type="term" value="C:cell outer membrane"/>
    <property type="evidence" value="ECO:0007669"/>
    <property type="project" value="UniProtKB-SubCell"/>
</dbReference>
<evidence type="ECO:0000256" key="7">
    <source>
        <dbReference type="ARBA" id="ARBA00023237"/>
    </source>
</evidence>
<protein>
    <recommendedName>
        <fullName evidence="14">TonB-dependent receptor plug domain-containing protein</fullName>
    </recommendedName>
</protein>
<dbReference type="InterPro" id="IPR036942">
    <property type="entry name" value="Beta-barrel_TonB_sf"/>
</dbReference>
<dbReference type="Proteomes" id="UP000239872">
    <property type="component" value="Unassembled WGS sequence"/>
</dbReference>
<evidence type="ECO:0000256" key="8">
    <source>
        <dbReference type="PROSITE-ProRule" id="PRU01360"/>
    </source>
</evidence>
<evidence type="ECO:0000256" key="4">
    <source>
        <dbReference type="ARBA" id="ARBA00022692"/>
    </source>
</evidence>
<dbReference type="InterPro" id="IPR037066">
    <property type="entry name" value="Plug_dom_sf"/>
</dbReference>
<dbReference type="PROSITE" id="PS52016">
    <property type="entry name" value="TONB_DEPENDENT_REC_3"/>
    <property type="match status" value="1"/>
</dbReference>
<dbReference type="Gene3D" id="2.170.130.10">
    <property type="entry name" value="TonB-dependent receptor, plug domain"/>
    <property type="match status" value="1"/>
</dbReference>
<name>A0A2S7T1T7_9BACT</name>
<dbReference type="InterPro" id="IPR012910">
    <property type="entry name" value="Plug_dom"/>
</dbReference>
<evidence type="ECO:0000256" key="9">
    <source>
        <dbReference type="RuleBase" id="RU003357"/>
    </source>
</evidence>
<feature type="domain" description="TonB-dependent receptor-like beta-barrel" evidence="10">
    <location>
        <begin position="279"/>
        <end position="721"/>
    </location>
</feature>
<keyword evidence="6 8" id="KW-0472">Membrane</keyword>
<evidence type="ECO:0000256" key="1">
    <source>
        <dbReference type="ARBA" id="ARBA00004571"/>
    </source>
</evidence>
<evidence type="ECO:0000256" key="3">
    <source>
        <dbReference type="ARBA" id="ARBA00022452"/>
    </source>
</evidence>
<evidence type="ECO:0000313" key="13">
    <source>
        <dbReference type="Proteomes" id="UP000239872"/>
    </source>
</evidence>
<comment type="subcellular location">
    <subcellularLocation>
        <location evidence="1 8">Cell outer membrane</location>
        <topology evidence="1 8">Multi-pass membrane protein</topology>
    </subcellularLocation>
</comment>
<dbReference type="InterPro" id="IPR039426">
    <property type="entry name" value="TonB-dep_rcpt-like"/>
</dbReference>
<sequence>MFTLVFIFSSIIASAQKFTVSGTIKDKKSGEALIGATLVVVNDPTIGVVTNEYGYYSLTLPKGDYKLLFRYVSYNMQEIPVTLDKNTKLDIIAEPEDRQLKEVVVSSKLSNVRNAQMGMTKLNVQEMKALPVLFGERDVMKIVQLLPGVESAGDGNSGFYVRGGAVDQNLILLDEAIVYNPSHLLGFFSTFNSDALKDVTLYKGTAPAQFGGRLSSVMDVKMNDGNDKEYHVSGGIGLISSKLAVEGPIVKDKGSFLISGRRTYADIFLGLSPDTNINRSRLYFYDLNTKFNYKLSDKDRLFLSGYFGKDQLGLGSVFGINWGNATGTLRWNHLISPKLFSNTSLIFSDYNYNINVNNSGFSAKIHSEIRDWNLKEELDYFSNPKNTIRVGFSSIYHTITPGTITGANITTVGKPDNHTWENGIYISNAWKPNSRWNIDYGIRLSIFTVFGGSEMYELDAKGAIKDTLKYGKSDVVKNYINPEPRFSASYTLNENSSLKAAYTRNTQSLHLISNSTSSNPTDKWVATNNIIKPEIADLGSLGYFRNFKNNMYELSVEGYYKYSQNQIDYKDGANVLNNDAIEPKLLFGQGRAYGLEFSAHKTQGKFTGWISYTLSKTETQINGINNNQWYNARQDRTHNLSVVAVYEVNKKWTLSSSFVYYTGDAVSFPSGKYNINNQTVFYYTERNGYRMPSYNRLDFGATRQLAHRKHFTSEISFSVYNAYGQQNPYIITFQDDPNDASKTQALQTALFRFVPSVSYNFKF</sequence>
<proteinExistence type="inferred from homology"/>
<keyword evidence="2 8" id="KW-0813">Transport</keyword>
<keyword evidence="5 9" id="KW-0798">TonB box</keyword>
<keyword evidence="4 8" id="KW-0812">Transmembrane</keyword>